<dbReference type="InterPro" id="IPR054335">
    <property type="entry name" value="DuOB_dom"/>
</dbReference>
<evidence type="ECO:0000259" key="1">
    <source>
        <dbReference type="Pfam" id="PF22557"/>
    </source>
</evidence>
<reference evidence="2 3" key="1">
    <citation type="journal article" date="2018" name="Sci. Rep.">
        <title>Comparative analysis of the Pocillopora damicornis genome highlights role of immune system in coral evolution.</title>
        <authorList>
            <person name="Cunning R."/>
            <person name="Bay R.A."/>
            <person name="Gillette P."/>
            <person name="Baker A.C."/>
            <person name="Traylor-Knowles N."/>
        </authorList>
    </citation>
    <scope>NUCLEOTIDE SEQUENCE [LARGE SCALE GENOMIC DNA]</scope>
    <source>
        <strain evidence="2">RSMAS</strain>
        <tissue evidence="2">Whole animal</tissue>
    </source>
</reference>
<dbReference type="Proteomes" id="UP000275408">
    <property type="component" value="Unassembled WGS sequence"/>
</dbReference>
<dbReference type="STRING" id="46731.A0A3M6V0G6"/>
<sequence>MSKNLLKLLIIVKAKRSNGVCYIGLDIEQGKFIRPALRKSTSTWLPKDPELQIGEEHLFEKSRDPLQISHPHQQDNVFVSYLQAAGDFHVGMLFDILVDFSHQTVKDVFGNMEDFNGEYFHEHTRCPSVGIYRCKRKNLNTLYNTDQSQQRCEIIEDGRQKPFSFRITAINDELPAVADEEDVLVILGLAKPYRGSSCQYTRWRCYILVIGPALRKSTSPWLPKDPDLQMGEEHLFAKSRDPLQISHPHPQDNGNVVLSGRKLSTGMLFDILVDCSHQTVKGVFGDTEDLKGECFHEHTRCSSIGIYRCKRKNLDTMYNADQSERRCEVMEDGSQKPFSLDHCDQRRASGCY</sequence>
<dbReference type="EMBL" id="RCHS01000353">
    <property type="protein sequence ID" value="RMX59415.1"/>
    <property type="molecule type" value="Genomic_DNA"/>
</dbReference>
<proteinExistence type="predicted"/>
<name>A0A3M6V0G6_POCDA</name>
<protein>
    <recommendedName>
        <fullName evidence="1">Dual OB-containing domain-containing protein</fullName>
    </recommendedName>
</protein>
<dbReference type="Pfam" id="PF22557">
    <property type="entry name" value="DuOB"/>
    <property type="match status" value="1"/>
</dbReference>
<accession>A0A3M6V0G6</accession>
<dbReference type="AlphaFoldDB" id="A0A3M6V0G6"/>
<dbReference type="OrthoDB" id="5976088at2759"/>
<evidence type="ECO:0000313" key="3">
    <source>
        <dbReference type="Proteomes" id="UP000275408"/>
    </source>
</evidence>
<feature type="domain" description="Dual OB-containing" evidence="1">
    <location>
        <begin position="7"/>
        <end position="209"/>
    </location>
</feature>
<organism evidence="2 3">
    <name type="scientific">Pocillopora damicornis</name>
    <name type="common">Cauliflower coral</name>
    <name type="synonym">Millepora damicornis</name>
    <dbReference type="NCBI Taxonomy" id="46731"/>
    <lineage>
        <taxon>Eukaryota</taxon>
        <taxon>Metazoa</taxon>
        <taxon>Cnidaria</taxon>
        <taxon>Anthozoa</taxon>
        <taxon>Hexacorallia</taxon>
        <taxon>Scleractinia</taxon>
        <taxon>Astrocoeniina</taxon>
        <taxon>Pocilloporidae</taxon>
        <taxon>Pocillopora</taxon>
    </lineage>
</organism>
<gene>
    <name evidence="2" type="ORF">pdam_00013022</name>
</gene>
<comment type="caution">
    <text evidence="2">The sequence shown here is derived from an EMBL/GenBank/DDBJ whole genome shotgun (WGS) entry which is preliminary data.</text>
</comment>
<evidence type="ECO:0000313" key="2">
    <source>
        <dbReference type="EMBL" id="RMX59415.1"/>
    </source>
</evidence>
<keyword evidence="3" id="KW-1185">Reference proteome</keyword>